<keyword evidence="25" id="KW-1185">Reference proteome</keyword>
<organism evidence="24 25">
    <name type="scientific">Litomosoides sigmodontis</name>
    <name type="common">Filarial nematode worm</name>
    <dbReference type="NCBI Taxonomy" id="42156"/>
    <lineage>
        <taxon>Eukaryota</taxon>
        <taxon>Metazoa</taxon>
        <taxon>Ecdysozoa</taxon>
        <taxon>Nematoda</taxon>
        <taxon>Chromadorea</taxon>
        <taxon>Rhabditida</taxon>
        <taxon>Spirurina</taxon>
        <taxon>Spiruromorpha</taxon>
        <taxon>Filarioidea</taxon>
        <taxon>Onchocercidae</taxon>
        <taxon>Litomosoides</taxon>
    </lineage>
</organism>
<keyword evidence="12" id="KW-0378">Hydrolase</keyword>
<evidence type="ECO:0000259" key="23">
    <source>
        <dbReference type="Pfam" id="PF04389"/>
    </source>
</evidence>
<evidence type="ECO:0000313" key="25">
    <source>
        <dbReference type="Proteomes" id="UP000277928"/>
    </source>
</evidence>
<keyword evidence="11 22" id="KW-0732">Signal</keyword>
<evidence type="ECO:0000256" key="7">
    <source>
        <dbReference type="ARBA" id="ARBA00022525"/>
    </source>
</evidence>
<dbReference type="Proteomes" id="UP000277928">
    <property type="component" value="Unassembled WGS sequence"/>
</dbReference>
<evidence type="ECO:0000256" key="21">
    <source>
        <dbReference type="ARBA" id="ARBA00033328"/>
    </source>
</evidence>
<evidence type="ECO:0000256" key="11">
    <source>
        <dbReference type="ARBA" id="ARBA00022729"/>
    </source>
</evidence>
<sequence>MISSFVNMPSITAYSSLLLLVTVTLPIRSDQNYIREKFENEVTELIRYITRGDGAGLAYQWLSTLADGFGSRMVGSNSLEQAIDFLAKSLEDDDFDAVHTEEVPNLPHWIRGADVVEIIEPRHQLLNVLAIGGSQSAVVTGEVVVIHNLDDSKYINVKGKIVVTAQEFAGYPDTVKFRRSVKLFESLGAIGVLIKSITSFSISSPHAGNGAEGTRIPAASLAIEQADMIDRMFQNGEKIVIRMNMKSHSESVTTSRNLIFEITGTKRPSEVVLLTAHLDSWDVGQGAMDDGGGCAAIWSALHSLKRLAKKNPAFKPKRTIRGIFWTAEEQGFLGAKHYYETHKNNTNEAFYFVSETDTGAFKPTNWLSHLSFSGSQQHMKRIKEIIQLLSRHGIQLGLRTSAFQGDVSFWAKDGVPSVNYLPDKAIDYYFYFHHTDGDYVTIFKDGDLEYTASIFAVLGHIIANMDDWGSNNEVH</sequence>
<keyword evidence="17" id="KW-0865">Zymogen</keyword>
<dbReference type="PANTHER" id="PTHR12053">
    <property type="entry name" value="PROTEASE FAMILY M28 PLASMA GLUTAMATE CARBOXYPEPTIDASE-RELATED"/>
    <property type="match status" value="1"/>
</dbReference>
<feature type="signal peptide" evidence="22">
    <location>
        <begin position="1"/>
        <end position="26"/>
    </location>
</feature>
<keyword evidence="19" id="KW-0458">Lysosome</keyword>
<dbReference type="GO" id="GO:0046872">
    <property type="term" value="F:metal ion binding"/>
    <property type="evidence" value="ECO:0007669"/>
    <property type="project" value="UniProtKB-KW"/>
</dbReference>
<dbReference type="GO" id="GO:0005783">
    <property type="term" value="C:endoplasmic reticulum"/>
    <property type="evidence" value="ECO:0007669"/>
    <property type="project" value="UniProtKB-SubCell"/>
</dbReference>
<reference evidence="24 25" key="1">
    <citation type="submission" date="2018-08" db="EMBL/GenBank/DDBJ databases">
        <authorList>
            <person name="Laetsch R D."/>
            <person name="Stevens L."/>
            <person name="Kumar S."/>
            <person name="Blaxter L. M."/>
        </authorList>
    </citation>
    <scope>NUCLEOTIDE SEQUENCE [LARGE SCALE GENOMIC DNA]</scope>
</reference>
<comment type="subcellular location">
    <subcellularLocation>
        <location evidence="1">Endoplasmic reticulum</location>
    </subcellularLocation>
    <subcellularLocation>
        <location evidence="3">Golgi apparatus</location>
    </subcellularLocation>
    <subcellularLocation>
        <location evidence="2">Lysosome</location>
    </subcellularLocation>
    <subcellularLocation>
        <location evidence="4">Secreted</location>
    </subcellularLocation>
</comment>
<accession>A0A3P6UD65</accession>
<keyword evidence="15" id="KW-0333">Golgi apparatus</keyword>
<keyword evidence="8" id="KW-0121">Carboxypeptidase</keyword>
<dbReference type="GO" id="GO:0006508">
    <property type="term" value="P:proteolysis"/>
    <property type="evidence" value="ECO:0007669"/>
    <property type="project" value="UniProtKB-KW"/>
</dbReference>
<keyword evidence="7" id="KW-0964">Secreted</keyword>
<dbReference type="GO" id="GO:0005764">
    <property type="term" value="C:lysosome"/>
    <property type="evidence" value="ECO:0007669"/>
    <property type="project" value="UniProtKB-SubCell"/>
</dbReference>
<comment type="similarity">
    <text evidence="5">Belongs to the peptidase M28 family.</text>
</comment>
<keyword evidence="18" id="KW-0325">Glycoprotein</keyword>
<dbReference type="GO" id="GO:0043171">
    <property type="term" value="P:peptide catabolic process"/>
    <property type="evidence" value="ECO:0007669"/>
    <property type="project" value="TreeGrafter"/>
</dbReference>
<feature type="domain" description="Peptidase M28" evidence="23">
    <location>
        <begin position="257"/>
        <end position="445"/>
    </location>
</feature>
<evidence type="ECO:0000256" key="22">
    <source>
        <dbReference type="SAM" id="SignalP"/>
    </source>
</evidence>
<evidence type="ECO:0000256" key="5">
    <source>
        <dbReference type="ARBA" id="ARBA00010918"/>
    </source>
</evidence>
<keyword evidence="10" id="KW-0479">Metal-binding</keyword>
<keyword evidence="9" id="KW-0645">Protease</keyword>
<dbReference type="Gene3D" id="3.50.30.30">
    <property type="match status" value="1"/>
</dbReference>
<dbReference type="Pfam" id="PF04389">
    <property type="entry name" value="Peptidase_M28"/>
    <property type="match status" value="1"/>
</dbReference>
<evidence type="ECO:0000256" key="9">
    <source>
        <dbReference type="ARBA" id="ARBA00022670"/>
    </source>
</evidence>
<dbReference type="EMBL" id="UYRX01001441">
    <property type="protein sequence ID" value="VDK89670.1"/>
    <property type="molecule type" value="Genomic_DNA"/>
</dbReference>
<gene>
    <name evidence="24" type="ORF">NLS_LOCUS9226</name>
</gene>
<evidence type="ECO:0000313" key="24">
    <source>
        <dbReference type="EMBL" id="VDK89670.1"/>
    </source>
</evidence>
<dbReference type="InterPro" id="IPR039866">
    <property type="entry name" value="CPQ"/>
</dbReference>
<evidence type="ECO:0000256" key="15">
    <source>
        <dbReference type="ARBA" id="ARBA00023034"/>
    </source>
</evidence>
<evidence type="ECO:0000256" key="1">
    <source>
        <dbReference type="ARBA" id="ARBA00004240"/>
    </source>
</evidence>
<dbReference type="GO" id="GO:0070573">
    <property type="term" value="F:metallodipeptidase activity"/>
    <property type="evidence" value="ECO:0007669"/>
    <property type="project" value="InterPro"/>
</dbReference>
<evidence type="ECO:0000256" key="8">
    <source>
        <dbReference type="ARBA" id="ARBA00022645"/>
    </source>
</evidence>
<dbReference type="SUPFAM" id="SSF53187">
    <property type="entry name" value="Zn-dependent exopeptidases"/>
    <property type="match status" value="1"/>
</dbReference>
<evidence type="ECO:0000256" key="2">
    <source>
        <dbReference type="ARBA" id="ARBA00004371"/>
    </source>
</evidence>
<evidence type="ECO:0000256" key="19">
    <source>
        <dbReference type="ARBA" id="ARBA00023228"/>
    </source>
</evidence>
<dbReference type="GO" id="GO:0005794">
    <property type="term" value="C:Golgi apparatus"/>
    <property type="evidence" value="ECO:0007669"/>
    <property type="project" value="UniProtKB-SubCell"/>
</dbReference>
<evidence type="ECO:0000256" key="3">
    <source>
        <dbReference type="ARBA" id="ARBA00004555"/>
    </source>
</evidence>
<keyword evidence="13" id="KW-0256">Endoplasmic reticulum</keyword>
<dbReference type="PANTHER" id="PTHR12053:SF3">
    <property type="entry name" value="CARBOXYPEPTIDASE Q"/>
    <property type="match status" value="1"/>
</dbReference>
<dbReference type="Gene3D" id="3.40.630.10">
    <property type="entry name" value="Zn peptidases"/>
    <property type="match status" value="1"/>
</dbReference>
<keyword evidence="14" id="KW-0862">Zinc</keyword>
<feature type="chain" id="PRO_5018053643" description="Carboxypeptidase Q" evidence="22">
    <location>
        <begin position="27"/>
        <end position="475"/>
    </location>
</feature>
<evidence type="ECO:0000256" key="17">
    <source>
        <dbReference type="ARBA" id="ARBA00023145"/>
    </source>
</evidence>
<dbReference type="OrthoDB" id="10013407at2759"/>
<protein>
    <recommendedName>
        <fullName evidence="6">Carboxypeptidase Q</fullName>
    </recommendedName>
    <alternativeName>
        <fullName evidence="21">Plasma glutamate carboxypeptidase</fullName>
    </alternativeName>
</protein>
<comment type="subunit">
    <text evidence="20">Homodimer. The monomeric form is inactive while the homodimer is active.</text>
</comment>
<dbReference type="GO" id="GO:0004180">
    <property type="term" value="F:carboxypeptidase activity"/>
    <property type="evidence" value="ECO:0007669"/>
    <property type="project" value="UniProtKB-KW"/>
</dbReference>
<evidence type="ECO:0000256" key="13">
    <source>
        <dbReference type="ARBA" id="ARBA00022824"/>
    </source>
</evidence>
<dbReference type="AlphaFoldDB" id="A0A3P6UD65"/>
<evidence type="ECO:0000256" key="16">
    <source>
        <dbReference type="ARBA" id="ARBA00023049"/>
    </source>
</evidence>
<evidence type="ECO:0000256" key="4">
    <source>
        <dbReference type="ARBA" id="ARBA00004613"/>
    </source>
</evidence>
<evidence type="ECO:0000256" key="20">
    <source>
        <dbReference type="ARBA" id="ARBA00025833"/>
    </source>
</evidence>
<evidence type="ECO:0000256" key="10">
    <source>
        <dbReference type="ARBA" id="ARBA00022723"/>
    </source>
</evidence>
<evidence type="ECO:0000256" key="12">
    <source>
        <dbReference type="ARBA" id="ARBA00022801"/>
    </source>
</evidence>
<evidence type="ECO:0000256" key="14">
    <source>
        <dbReference type="ARBA" id="ARBA00022833"/>
    </source>
</evidence>
<keyword evidence="16" id="KW-0482">Metalloprotease</keyword>
<name>A0A3P6UD65_LITSI</name>
<dbReference type="OMA" id="HSDHQPF"/>
<dbReference type="GO" id="GO:0005615">
    <property type="term" value="C:extracellular space"/>
    <property type="evidence" value="ECO:0007669"/>
    <property type="project" value="TreeGrafter"/>
</dbReference>
<proteinExistence type="inferred from homology"/>
<dbReference type="InterPro" id="IPR007484">
    <property type="entry name" value="Peptidase_M28"/>
</dbReference>
<dbReference type="STRING" id="42156.A0A3P6UD65"/>
<evidence type="ECO:0000256" key="6">
    <source>
        <dbReference type="ARBA" id="ARBA00014116"/>
    </source>
</evidence>
<evidence type="ECO:0000256" key="18">
    <source>
        <dbReference type="ARBA" id="ARBA00023180"/>
    </source>
</evidence>